<dbReference type="Pfam" id="PF01515">
    <property type="entry name" value="PTA_PTB"/>
    <property type="match status" value="1"/>
</dbReference>
<name>A0A2P5T379_9GAMM</name>
<feature type="domain" description="DRTGG" evidence="14">
    <location>
        <begin position="223"/>
        <end position="333"/>
    </location>
</feature>
<dbReference type="NCBIfam" id="NF004167">
    <property type="entry name" value="PRK05632.1"/>
    <property type="match status" value="1"/>
</dbReference>
<dbReference type="OrthoDB" id="9808984at2"/>
<proteinExistence type="inferred from homology"/>
<comment type="domain">
    <text evidence="12">The N-terminal region seems to be important for proper quaternary structure. The C-terminal region contains the substrate-binding site.</text>
</comment>
<dbReference type="SUPFAM" id="SSF53659">
    <property type="entry name" value="Isocitrate/Isopropylmalate dehydrogenase-like"/>
    <property type="match status" value="1"/>
</dbReference>
<dbReference type="Gene3D" id="3.40.50.10750">
    <property type="entry name" value="Isocitrate/Isopropylmalate dehydrogenase-like"/>
    <property type="match status" value="1"/>
</dbReference>
<keyword evidence="9 12" id="KW-0808">Transferase</keyword>
<dbReference type="EMBL" id="PDKR01000001">
    <property type="protein sequence ID" value="PPI88980.1"/>
    <property type="molecule type" value="Genomic_DNA"/>
</dbReference>
<dbReference type="GO" id="GO:0006085">
    <property type="term" value="P:acetyl-CoA biosynthetic process"/>
    <property type="evidence" value="ECO:0007669"/>
    <property type="project" value="UniProtKB-UniPathway"/>
</dbReference>
<feature type="domain" description="Phosphate acetyl/butaryl transferase" evidence="13">
    <location>
        <begin position="381"/>
        <end position="696"/>
    </location>
</feature>
<evidence type="ECO:0000256" key="1">
    <source>
        <dbReference type="ARBA" id="ARBA00004496"/>
    </source>
</evidence>
<dbReference type="InterPro" id="IPR028979">
    <property type="entry name" value="Ser_kin/Pase_Hpr-like_N_sf"/>
</dbReference>
<comment type="similarity">
    <text evidence="4 12">In the N-terminal section; belongs to the CobB/CobQ family.</text>
</comment>
<dbReference type="InterPro" id="IPR004614">
    <property type="entry name" value="P_AcTrfase"/>
</dbReference>
<comment type="caution">
    <text evidence="15">The sequence shown here is derived from an EMBL/GenBank/DDBJ whole genome shotgun (WGS) entry which is preliminary data.</text>
</comment>
<dbReference type="PANTHER" id="PTHR43356">
    <property type="entry name" value="PHOSPHATE ACETYLTRANSFERASE"/>
    <property type="match status" value="1"/>
</dbReference>
<dbReference type="UniPathway" id="UPA00340">
    <property type="reaction ID" value="UER00459"/>
</dbReference>
<dbReference type="Proteomes" id="UP000295937">
    <property type="component" value="Unassembled WGS sequence"/>
</dbReference>
<evidence type="ECO:0000256" key="7">
    <source>
        <dbReference type="ARBA" id="ARBA00021528"/>
    </source>
</evidence>
<comment type="subcellular location">
    <subcellularLocation>
        <location evidence="1 12">Cytoplasm</location>
    </subcellularLocation>
</comment>
<organism evidence="15 16">
    <name type="scientific">Candidatus Pantoea edessiphila</name>
    <dbReference type="NCBI Taxonomy" id="2044610"/>
    <lineage>
        <taxon>Bacteria</taxon>
        <taxon>Pseudomonadati</taxon>
        <taxon>Pseudomonadota</taxon>
        <taxon>Gammaproteobacteria</taxon>
        <taxon>Enterobacterales</taxon>
        <taxon>Erwiniaceae</taxon>
        <taxon>Pantoea</taxon>
    </lineage>
</organism>
<dbReference type="AlphaFoldDB" id="A0A2P5T379"/>
<dbReference type="Gene3D" id="3.40.50.10950">
    <property type="match status" value="1"/>
</dbReference>
<keyword evidence="8 12" id="KW-0963">Cytoplasm</keyword>
<dbReference type="FunFam" id="3.40.50.10750:FF:000001">
    <property type="entry name" value="Phosphate acetyltransferase"/>
    <property type="match status" value="1"/>
</dbReference>
<sequence>MIIPTCNNVGLNSVCLGVIRVIEQKNINIKFFRPIIQDDILNQSNDIFSKYSLIPLEKSLKITIVESLLSANRKDILIEEIIDRYHFTSNTAEMVLIQGISTKYQFSIALNYEIAKALNAEIIFVMSTENISVSKIKDHIKLTQNNFGGIKNKNIIGVIINKINIPTNKSNYIYYYTSEVLNNTFQINKKNHVNFKKLFLDNSLPVLGLIPWSRDLITIRAVDIYHHLSAKIINEGDMKIRRIKHITFCIYSLSDIVKNLHSETLVITSADRPEVIIAICLAVMNGVKISAILLTGNYKINNHISKLCENAFKTGLPVFLVTTNIWQTYHKLQVFDIKIPFDDTYRIKKTQEYIASFIHSNWIKSLTLSPKYIDYLSPPAFRYKLTSLARKAKKCIVLPEGNELRIIKAAVICTERKIASCILLGCPYEIRKIALTQNINLNIGIKIINPVTIREKYISRLVELRKNKGMTMLIAKKQLEDNIVLGTMMLENNEVDGLVSGAIHTTADTIKPSLQIIKTTSNNSLVSSIFFMLLPEQVVIYGDCAINPNPTPIQLAEIAIQSADSAKAFGIDPRVAMISYSTGNSGKGNDVDKVREATLIAQKKRPDLVIDGPLQYDAAITEDVAKSKAPNSKVAGRATVFIFPDLNTGNTTYKAVQRSANLMSIGPMLQGISKPVNDLSRGASVDDIIYTIALTVIQSLQKQKNKY</sequence>
<evidence type="ECO:0000259" key="13">
    <source>
        <dbReference type="Pfam" id="PF01515"/>
    </source>
</evidence>
<evidence type="ECO:0000256" key="2">
    <source>
        <dbReference type="ARBA" id="ARBA00004989"/>
    </source>
</evidence>
<comment type="catalytic activity">
    <reaction evidence="12">
        <text>acetyl-CoA + phosphate = acetyl phosphate + CoA</text>
        <dbReference type="Rhea" id="RHEA:19521"/>
        <dbReference type="ChEBI" id="CHEBI:22191"/>
        <dbReference type="ChEBI" id="CHEBI:43474"/>
        <dbReference type="ChEBI" id="CHEBI:57287"/>
        <dbReference type="ChEBI" id="CHEBI:57288"/>
        <dbReference type="EC" id="2.3.1.8"/>
    </reaction>
</comment>
<dbReference type="Pfam" id="PF13500">
    <property type="entry name" value="AAA_26"/>
    <property type="match status" value="1"/>
</dbReference>
<evidence type="ECO:0000313" key="15">
    <source>
        <dbReference type="EMBL" id="PPI88980.1"/>
    </source>
</evidence>
<evidence type="ECO:0000256" key="8">
    <source>
        <dbReference type="ARBA" id="ARBA00022490"/>
    </source>
</evidence>
<evidence type="ECO:0000256" key="3">
    <source>
        <dbReference type="ARBA" id="ARBA00008756"/>
    </source>
</evidence>
<comment type="pathway">
    <text evidence="2 12">Metabolic intermediate biosynthesis; acetyl-CoA biosynthesis; acetyl-CoA from acetate: step 2/2.</text>
</comment>
<evidence type="ECO:0000256" key="12">
    <source>
        <dbReference type="PIRNR" id="PIRNR006107"/>
    </source>
</evidence>
<reference evidence="15 16" key="1">
    <citation type="journal article" date="2018" name="Genome Biol. Evol.">
        <title>Cladogenesis and Genomic Streamlining in Extracellular Endosymbionts of Tropical Stink Bugs.</title>
        <authorList>
            <person name="Otero-Bravo A."/>
            <person name="Goffredi S."/>
            <person name="Sabree Z.L."/>
        </authorList>
    </citation>
    <scope>NUCLEOTIDE SEQUENCE [LARGE SCALE GENOMIC DNA]</scope>
    <source>
        <strain evidence="15 16">SoEO</strain>
    </source>
</reference>
<keyword evidence="10 12" id="KW-0012">Acyltransferase</keyword>
<dbReference type="PIRSF" id="PIRSF006107">
    <property type="entry name" value="PhpActrans_proteobac"/>
    <property type="match status" value="1"/>
</dbReference>
<dbReference type="InterPro" id="IPR010766">
    <property type="entry name" value="DRTGG"/>
</dbReference>
<dbReference type="CDD" id="cd03109">
    <property type="entry name" value="DTBS"/>
    <property type="match status" value="1"/>
</dbReference>
<dbReference type="EC" id="2.3.1.8" evidence="6 12"/>
<dbReference type="InterPro" id="IPR016475">
    <property type="entry name" value="P-Actrans_bac"/>
</dbReference>
<protein>
    <recommendedName>
        <fullName evidence="7 12">Phosphate acetyltransferase</fullName>
        <ecNumber evidence="6 12">2.3.1.8</ecNumber>
    </recommendedName>
    <alternativeName>
        <fullName evidence="11 12">Phosphotransacetylase</fullName>
    </alternativeName>
</protein>
<dbReference type="PANTHER" id="PTHR43356:SF3">
    <property type="entry name" value="PHOSPHATE ACETYLTRANSFERASE"/>
    <property type="match status" value="1"/>
</dbReference>
<dbReference type="InterPro" id="IPR002505">
    <property type="entry name" value="PTA_PTB"/>
</dbReference>
<dbReference type="InterPro" id="IPR050500">
    <property type="entry name" value="Phos_Acetyltrans/Butyryltrans"/>
</dbReference>
<evidence type="ECO:0000256" key="10">
    <source>
        <dbReference type="ARBA" id="ARBA00023315"/>
    </source>
</evidence>
<dbReference type="Pfam" id="PF07085">
    <property type="entry name" value="DRTGG"/>
    <property type="match status" value="1"/>
</dbReference>
<dbReference type="SUPFAM" id="SSF52540">
    <property type="entry name" value="P-loop containing nucleoside triphosphate hydrolases"/>
    <property type="match status" value="1"/>
</dbReference>
<dbReference type="InterPro" id="IPR027417">
    <property type="entry name" value="P-loop_NTPase"/>
</dbReference>
<comment type="similarity">
    <text evidence="3 12">In the C-terminal section; belongs to the phosphate acetyltransferase and butyryltransferase family.</text>
</comment>
<comment type="function">
    <text evidence="12">Involved in acetate metabolism.</text>
</comment>
<comment type="subunit">
    <text evidence="5">Homohexamer.</text>
</comment>
<accession>A0A2P5T379</accession>
<dbReference type="NCBIfam" id="TIGR00651">
    <property type="entry name" value="pta"/>
    <property type="match status" value="1"/>
</dbReference>
<dbReference type="GO" id="GO:0008959">
    <property type="term" value="F:phosphate acetyltransferase activity"/>
    <property type="evidence" value="ECO:0007669"/>
    <property type="project" value="UniProtKB-EC"/>
</dbReference>
<evidence type="ECO:0000256" key="4">
    <source>
        <dbReference type="ARBA" id="ARBA00009786"/>
    </source>
</evidence>
<evidence type="ECO:0000256" key="9">
    <source>
        <dbReference type="ARBA" id="ARBA00022679"/>
    </source>
</evidence>
<dbReference type="SUPFAM" id="SSF75138">
    <property type="entry name" value="HprK N-terminal domain-like"/>
    <property type="match status" value="1"/>
</dbReference>
<dbReference type="GO" id="GO:0005737">
    <property type="term" value="C:cytoplasm"/>
    <property type="evidence" value="ECO:0007669"/>
    <property type="project" value="UniProtKB-SubCell"/>
</dbReference>
<dbReference type="Gene3D" id="3.40.1390.20">
    <property type="entry name" value="HprK N-terminal domain-like"/>
    <property type="match status" value="1"/>
</dbReference>
<dbReference type="InterPro" id="IPR042113">
    <property type="entry name" value="P_AcTrfase_dom1"/>
</dbReference>
<evidence type="ECO:0000313" key="16">
    <source>
        <dbReference type="Proteomes" id="UP000295937"/>
    </source>
</evidence>
<evidence type="ECO:0000256" key="11">
    <source>
        <dbReference type="ARBA" id="ARBA00031108"/>
    </source>
</evidence>
<evidence type="ECO:0000256" key="5">
    <source>
        <dbReference type="ARBA" id="ARBA00011643"/>
    </source>
</evidence>
<evidence type="ECO:0000259" key="14">
    <source>
        <dbReference type="Pfam" id="PF07085"/>
    </source>
</evidence>
<evidence type="ECO:0000256" key="6">
    <source>
        <dbReference type="ARBA" id="ARBA00012707"/>
    </source>
</evidence>
<gene>
    <name evidence="15" type="ORF">CRV09_01125</name>
</gene>
<dbReference type="InterPro" id="IPR042112">
    <property type="entry name" value="P_AcTrfase_dom2"/>
</dbReference>
<dbReference type="NCBIfam" id="NF007233">
    <property type="entry name" value="PRK09653.1"/>
    <property type="match status" value="1"/>
</dbReference>